<dbReference type="Proteomes" id="UP000050741">
    <property type="component" value="Unassembled WGS sequence"/>
</dbReference>
<sequence length="194" mass="21151">MPPDYWDYHLATGCPISRSKEEYFFRNDYLPDKVVEGWAALGECASYYDRMETAKADVMASVPWLQAMISWMSGRRHTRSATRGLLVAVLMMLCMSGCHWIGGAVVIVKNVGASPLHQVQVEVGGAIVDVGQLEVGESVKLRPKIKADSAVRILYVDGGRAVACDGDVYFTNNLYVVAEAEIGGGVCRVADVTD</sequence>
<reference evidence="2" key="1">
    <citation type="submission" date="2013-12" db="EMBL/GenBank/DDBJ databases">
        <authorList>
            <person name="Aslett M."/>
        </authorList>
    </citation>
    <scope>NUCLEOTIDE SEQUENCE [LARGE SCALE GENOMIC DNA]</scope>
    <source>
        <strain evidence="2">Lindley</strain>
    </source>
</reference>
<feature type="transmembrane region" description="Helical" evidence="1">
    <location>
        <begin position="85"/>
        <end position="108"/>
    </location>
</feature>
<evidence type="ECO:0000256" key="1">
    <source>
        <dbReference type="SAM" id="Phobius"/>
    </source>
</evidence>
<proteinExistence type="predicted"/>
<keyword evidence="2" id="KW-1185">Reference proteome</keyword>
<protein>
    <submittedName>
        <fullName evidence="3">FecR domain-containing protein</fullName>
    </submittedName>
</protein>
<name>A0A183CTI4_GLOPA</name>
<reference evidence="2" key="2">
    <citation type="submission" date="2014-05" db="EMBL/GenBank/DDBJ databases">
        <title>The genome and life-stage specific transcriptomes of Globodera pallida elucidate key aspects of plant parasitism by a cyst nematode.</title>
        <authorList>
            <person name="Cotton J.A."/>
            <person name="Lilley C.J."/>
            <person name="Jones L.M."/>
            <person name="Kikuchi T."/>
            <person name="Reid A.J."/>
            <person name="Thorpe P."/>
            <person name="Tsai I.J."/>
            <person name="Beasley H."/>
            <person name="Blok V."/>
            <person name="Cock P.J.A."/>
            <person name="Van den Akker S.E."/>
            <person name="Holroyd N."/>
            <person name="Hunt M."/>
            <person name="Mantelin S."/>
            <person name="Naghra H."/>
            <person name="Pain A."/>
            <person name="Palomares-Rius J.E."/>
            <person name="Zarowiecki M."/>
            <person name="Berriman M."/>
            <person name="Jones J.T."/>
            <person name="Urwin P.E."/>
        </authorList>
    </citation>
    <scope>NUCLEOTIDE SEQUENCE [LARGE SCALE GENOMIC DNA]</scope>
    <source>
        <strain evidence="2">Lindley</strain>
    </source>
</reference>
<accession>A0A183CTI4</accession>
<organism evidence="2 3">
    <name type="scientific">Globodera pallida</name>
    <name type="common">Potato cyst nematode worm</name>
    <name type="synonym">Heterodera pallida</name>
    <dbReference type="NCBI Taxonomy" id="36090"/>
    <lineage>
        <taxon>Eukaryota</taxon>
        <taxon>Metazoa</taxon>
        <taxon>Ecdysozoa</taxon>
        <taxon>Nematoda</taxon>
        <taxon>Chromadorea</taxon>
        <taxon>Rhabditida</taxon>
        <taxon>Tylenchina</taxon>
        <taxon>Tylenchomorpha</taxon>
        <taxon>Tylenchoidea</taxon>
        <taxon>Heteroderidae</taxon>
        <taxon>Heteroderinae</taxon>
        <taxon>Globodera</taxon>
    </lineage>
</organism>
<dbReference type="AlphaFoldDB" id="A0A183CTI4"/>
<evidence type="ECO:0000313" key="3">
    <source>
        <dbReference type="WBParaSite" id="GPLIN_001619200"/>
    </source>
</evidence>
<keyword evidence="1" id="KW-0812">Transmembrane</keyword>
<keyword evidence="1" id="KW-0472">Membrane</keyword>
<dbReference type="WBParaSite" id="GPLIN_001619200">
    <property type="protein sequence ID" value="GPLIN_001619200"/>
    <property type="gene ID" value="GPLIN_001619200"/>
</dbReference>
<keyword evidence="1" id="KW-1133">Transmembrane helix</keyword>
<evidence type="ECO:0000313" key="2">
    <source>
        <dbReference type="Proteomes" id="UP000050741"/>
    </source>
</evidence>
<reference evidence="3" key="3">
    <citation type="submission" date="2016-06" db="UniProtKB">
        <authorList>
            <consortium name="WormBaseParasite"/>
        </authorList>
    </citation>
    <scope>IDENTIFICATION</scope>
</reference>